<keyword evidence="13" id="KW-1185">Reference proteome</keyword>
<comment type="subcellular location">
    <subcellularLocation>
        <location evidence="1">Cell membrane</location>
        <topology evidence="1">Multi-pass membrane protein</topology>
    </subcellularLocation>
</comment>
<evidence type="ECO:0000256" key="6">
    <source>
        <dbReference type="ARBA" id="ARBA00022692"/>
    </source>
</evidence>
<dbReference type="PANTHER" id="PTHR32196:SF71">
    <property type="entry name" value="AUTOINDUCER 2 IMPORT SYSTEM PERMEASE PROTEIN LSRD"/>
    <property type="match status" value="1"/>
</dbReference>
<proteinExistence type="predicted"/>
<comment type="subunit">
    <text evidence="2">The complex is composed of two ATP-binding proteins (LsrA), two transmembrane proteins (LsrC and LsrD) and a solute-binding protein (LsrB).</text>
</comment>
<feature type="transmembrane region" description="Helical" evidence="11">
    <location>
        <begin position="172"/>
        <end position="190"/>
    </location>
</feature>
<dbReference type="EMBL" id="CP121689">
    <property type="protein sequence ID" value="WZL76308.1"/>
    <property type="molecule type" value="Genomic_DNA"/>
</dbReference>
<feature type="transmembrane region" description="Helical" evidence="11">
    <location>
        <begin position="21"/>
        <end position="38"/>
    </location>
</feature>
<gene>
    <name evidence="12" type="ORF">QBE54_00825</name>
</gene>
<evidence type="ECO:0000313" key="13">
    <source>
        <dbReference type="Proteomes" id="UP001461341"/>
    </source>
</evidence>
<keyword evidence="6 11" id="KW-0812">Transmembrane</keyword>
<comment type="function">
    <text evidence="9">Part of the ABC transporter complex LsrABCD involved in autoinducer 2 (AI-2) import. Probably responsible for the translocation of the substrate across the membrane.</text>
</comment>
<evidence type="ECO:0000256" key="3">
    <source>
        <dbReference type="ARBA" id="ARBA00022448"/>
    </source>
</evidence>
<organism evidence="12 13">
    <name type="scientific">Thermatribacter velox</name>
    <dbReference type="NCBI Taxonomy" id="3039681"/>
    <lineage>
        <taxon>Bacteria</taxon>
        <taxon>Pseudomonadati</taxon>
        <taxon>Atribacterota</taxon>
        <taxon>Atribacteria</taxon>
        <taxon>Atribacterales</taxon>
        <taxon>Thermatribacteraceae</taxon>
        <taxon>Thermatribacter</taxon>
    </lineage>
</organism>
<evidence type="ECO:0000256" key="2">
    <source>
        <dbReference type="ARBA" id="ARBA00011262"/>
    </source>
</evidence>
<evidence type="ECO:0000313" key="12">
    <source>
        <dbReference type="EMBL" id="WZL76308.1"/>
    </source>
</evidence>
<evidence type="ECO:0000256" key="10">
    <source>
        <dbReference type="ARBA" id="ARBA00039381"/>
    </source>
</evidence>
<feature type="transmembrane region" description="Helical" evidence="11">
    <location>
        <begin position="44"/>
        <end position="68"/>
    </location>
</feature>
<name>A0ABZ2YEZ1_9BACT</name>
<keyword evidence="4" id="KW-1003">Cell membrane</keyword>
<keyword evidence="7 11" id="KW-1133">Transmembrane helix</keyword>
<evidence type="ECO:0000256" key="1">
    <source>
        <dbReference type="ARBA" id="ARBA00004651"/>
    </source>
</evidence>
<protein>
    <recommendedName>
        <fullName evidence="10">Autoinducer 2 import system permease protein LsrD</fullName>
    </recommendedName>
</protein>
<dbReference type="InterPro" id="IPR001851">
    <property type="entry name" value="ABC_transp_permease"/>
</dbReference>
<evidence type="ECO:0000256" key="11">
    <source>
        <dbReference type="SAM" id="Phobius"/>
    </source>
</evidence>
<evidence type="ECO:0000256" key="8">
    <source>
        <dbReference type="ARBA" id="ARBA00023136"/>
    </source>
</evidence>
<dbReference type="RefSeq" id="WP_369018466.1">
    <property type="nucleotide sequence ID" value="NZ_CP121689.1"/>
</dbReference>
<dbReference type="PANTHER" id="PTHR32196">
    <property type="entry name" value="ABC TRANSPORTER PERMEASE PROTEIN YPHD-RELATED-RELATED"/>
    <property type="match status" value="1"/>
</dbReference>
<keyword evidence="3" id="KW-0813">Transport</keyword>
<evidence type="ECO:0000256" key="5">
    <source>
        <dbReference type="ARBA" id="ARBA00022519"/>
    </source>
</evidence>
<feature type="transmembrane region" description="Helical" evidence="11">
    <location>
        <begin position="297"/>
        <end position="320"/>
    </location>
</feature>
<feature type="transmembrane region" description="Helical" evidence="11">
    <location>
        <begin position="98"/>
        <end position="119"/>
    </location>
</feature>
<evidence type="ECO:0000256" key="4">
    <source>
        <dbReference type="ARBA" id="ARBA00022475"/>
    </source>
</evidence>
<dbReference type="CDD" id="cd06579">
    <property type="entry name" value="TM_PBP1_transp_AraH_like"/>
    <property type="match status" value="1"/>
</dbReference>
<reference evidence="12 13" key="1">
    <citation type="submission" date="2023-03" db="EMBL/GenBank/DDBJ databases">
        <title>Novel Species.</title>
        <authorList>
            <person name="Ma S."/>
        </authorList>
    </citation>
    <scope>NUCLEOTIDE SEQUENCE [LARGE SCALE GENOMIC DNA]</scope>
    <source>
        <strain evidence="12 13">B11</strain>
    </source>
</reference>
<dbReference type="Pfam" id="PF02653">
    <property type="entry name" value="BPD_transp_2"/>
    <property type="match status" value="1"/>
</dbReference>
<dbReference type="Proteomes" id="UP001461341">
    <property type="component" value="Chromosome"/>
</dbReference>
<keyword evidence="8 11" id="KW-0472">Membrane</keyword>
<evidence type="ECO:0000256" key="9">
    <source>
        <dbReference type="ARBA" id="ARBA00025439"/>
    </source>
</evidence>
<feature type="transmembrane region" description="Helical" evidence="11">
    <location>
        <begin position="126"/>
        <end position="147"/>
    </location>
</feature>
<feature type="transmembrane region" description="Helical" evidence="11">
    <location>
        <begin position="75"/>
        <end position="92"/>
    </location>
</feature>
<sequence>MERDKEFLRRETKFFVFRWEWLLLVLIGITFVVNAQLSPHFLRYASIMDALSVFLEAGFMVFPMVLVLVAGEIDISVASIVALSSVLMAMAHRAGVPMALAIFVALGVGTLCGYFNGLLISRVPNLSAIIVTLAGFSLYRGIAYILLGDKAISGFPLWYSYLAWGYVGKTHIPFMLVAFLLCAVVYGILLHRTAFGRKIFAIGTNRKAALFSGVPVGKMRRILFTLNGLMAGVTAVFLTSKLGSSRPNVATGYELEVIAIAVLGGANPAGGKGTILGACLALILMRFLRYGMGLRNVPGQVMMVIIGFVLVCVVMFPNLFASRRTRQVVS</sequence>
<evidence type="ECO:0000256" key="7">
    <source>
        <dbReference type="ARBA" id="ARBA00022989"/>
    </source>
</evidence>
<accession>A0ABZ2YEZ1</accession>
<feature type="transmembrane region" description="Helical" evidence="11">
    <location>
        <begin position="222"/>
        <end position="238"/>
    </location>
</feature>
<feature type="transmembrane region" description="Helical" evidence="11">
    <location>
        <begin position="258"/>
        <end position="285"/>
    </location>
</feature>
<keyword evidence="5" id="KW-0997">Cell inner membrane</keyword>